<dbReference type="GO" id="GO:0016020">
    <property type="term" value="C:membrane"/>
    <property type="evidence" value="ECO:0007669"/>
    <property type="project" value="UniProtKB-SubCell"/>
</dbReference>
<gene>
    <name evidence="5" type="ORF">QQ91_002515</name>
</gene>
<dbReference type="Gene3D" id="1.20.1530.20">
    <property type="match status" value="1"/>
</dbReference>
<evidence type="ECO:0000256" key="2">
    <source>
        <dbReference type="ARBA" id="ARBA00022692"/>
    </source>
</evidence>
<dbReference type="Pfam" id="PF01758">
    <property type="entry name" value="SBF"/>
    <property type="match status" value="1"/>
</dbReference>
<organism evidence="5">
    <name type="scientific">Lyngbya confervoides BDU141951</name>
    <dbReference type="NCBI Taxonomy" id="1574623"/>
    <lineage>
        <taxon>Bacteria</taxon>
        <taxon>Bacillati</taxon>
        <taxon>Cyanobacteriota</taxon>
        <taxon>Cyanophyceae</taxon>
        <taxon>Oscillatoriophycideae</taxon>
        <taxon>Oscillatoriales</taxon>
        <taxon>Microcoleaceae</taxon>
        <taxon>Lyngbya</taxon>
    </lineage>
</organism>
<dbReference type="InterPro" id="IPR038770">
    <property type="entry name" value="Na+/solute_symporter_sf"/>
</dbReference>
<reference evidence="5" key="2">
    <citation type="journal article" date="2015" name="Genome Announc.">
        <title>Draft Genome Sequence of Filamentous Marine Cyanobacterium Lyngbya confervoides Strain BDU141951.</title>
        <authorList>
            <person name="Chandrababunaidu M.M."/>
            <person name="Sen D."/>
            <person name="Tripathy S."/>
        </authorList>
    </citation>
    <scope>NUCLEOTIDE SEQUENCE</scope>
    <source>
        <strain evidence="5">BDU141951</strain>
    </source>
</reference>
<name>A0A0C1YBD9_9CYAN</name>
<reference evidence="5" key="1">
    <citation type="submission" date="2014-11" db="EMBL/GenBank/DDBJ databases">
        <authorList>
            <person name="Malar M.C."/>
            <person name="Sen D."/>
            <person name="Tripathy S."/>
        </authorList>
    </citation>
    <scope>NUCLEOTIDE SEQUENCE</scope>
    <source>
        <strain evidence="5">BDU141951</strain>
    </source>
</reference>
<dbReference type="EMBL" id="JTHE02000002">
    <property type="protein sequence ID" value="NEV65983.1"/>
    <property type="molecule type" value="Genomic_DNA"/>
</dbReference>
<proteinExistence type="predicted"/>
<keyword evidence="3" id="KW-1133">Transmembrane helix</keyword>
<evidence type="ECO:0008006" key="6">
    <source>
        <dbReference type="Google" id="ProtNLM"/>
    </source>
</evidence>
<reference evidence="5" key="3">
    <citation type="submission" date="2020-02" db="EMBL/GenBank/DDBJ databases">
        <authorList>
            <person name="Sarangi A.N."/>
            <person name="Ghosh S."/>
            <person name="Mukherjee M."/>
            <person name="Tripathy S."/>
        </authorList>
    </citation>
    <scope>NUCLEOTIDE SEQUENCE</scope>
    <source>
        <strain evidence="5">BDU141951</strain>
    </source>
</reference>
<sequence>MKKSLFLFSAIAVGILFPQGHHYAYLIRYLIMLILFCSLLDLKIDVKSALNPRLGTIIAMMMAIAGITAWVSNWVSPELALAAFMIAMAPTAAAAPVMTRFLDGRVDYVMSSVIVTNSFSAIALPLVLPLLNPNGHTSIDLTGLANTLTVILLPLGLTQLMQNYAPALVKALEPVRSTGFYFWMAAIYLSTAKATYFIEVESTYPWIVILEIASVSLLLCTFNFGLGRWLGGYDWGQEMGQSLGQKNTLFSIWVCLTFLTPAIALGPMFYVVFQNLYNSYLLARKPQLKSG</sequence>
<evidence type="ECO:0000256" key="3">
    <source>
        <dbReference type="ARBA" id="ARBA00022989"/>
    </source>
</evidence>
<dbReference type="AlphaFoldDB" id="A0A0C1YBD9"/>
<comment type="subcellular location">
    <subcellularLocation>
        <location evidence="1">Membrane</location>
        <topology evidence="1">Multi-pass membrane protein</topology>
    </subcellularLocation>
</comment>
<evidence type="ECO:0000313" key="5">
    <source>
        <dbReference type="EMBL" id="NEV65983.1"/>
    </source>
</evidence>
<keyword evidence="2" id="KW-0812">Transmembrane</keyword>
<accession>A0A0C1YBD9</accession>
<evidence type="ECO:0000256" key="1">
    <source>
        <dbReference type="ARBA" id="ARBA00004141"/>
    </source>
</evidence>
<dbReference type="InterPro" id="IPR002657">
    <property type="entry name" value="BilAc:Na_symport/Acr3"/>
</dbReference>
<evidence type="ECO:0000256" key="4">
    <source>
        <dbReference type="ARBA" id="ARBA00023136"/>
    </source>
</evidence>
<protein>
    <recommendedName>
        <fullName evidence="6">Transporter</fullName>
    </recommendedName>
</protein>
<comment type="caution">
    <text evidence="5">The sequence shown here is derived from an EMBL/GenBank/DDBJ whole genome shotgun (WGS) entry which is preliminary data.</text>
</comment>
<keyword evidence="4" id="KW-0472">Membrane</keyword>